<keyword evidence="1 3" id="KW-0547">Nucleotide-binding</keyword>
<reference evidence="5 6" key="1">
    <citation type="journal article" date="2013" name="Curr. Biol.">
        <title>The Genome of the Foraminiferan Reticulomyxa filosa.</title>
        <authorList>
            <person name="Glockner G."/>
            <person name="Hulsmann N."/>
            <person name="Schleicher M."/>
            <person name="Noegel A.A."/>
            <person name="Eichinger L."/>
            <person name="Gallinger C."/>
            <person name="Pawlowski J."/>
            <person name="Sierra R."/>
            <person name="Euteneuer U."/>
            <person name="Pillet L."/>
            <person name="Moustafa A."/>
            <person name="Platzer M."/>
            <person name="Groth M."/>
            <person name="Szafranski K."/>
            <person name="Schliwa M."/>
        </authorList>
    </citation>
    <scope>NUCLEOTIDE SEQUENCE [LARGE SCALE GENOMIC DNA]</scope>
</reference>
<evidence type="ECO:0000256" key="3">
    <source>
        <dbReference type="RuleBase" id="RU003322"/>
    </source>
</evidence>
<feature type="region of interest" description="Disordered" evidence="4">
    <location>
        <begin position="52"/>
        <end position="90"/>
    </location>
</feature>
<dbReference type="SUPFAM" id="SSF53067">
    <property type="entry name" value="Actin-like ATPase domain"/>
    <property type="match status" value="1"/>
</dbReference>
<feature type="compositionally biased region" description="Polar residues" evidence="4">
    <location>
        <begin position="148"/>
        <end position="169"/>
    </location>
</feature>
<organism evidence="5 6">
    <name type="scientific">Reticulomyxa filosa</name>
    <dbReference type="NCBI Taxonomy" id="46433"/>
    <lineage>
        <taxon>Eukaryota</taxon>
        <taxon>Sar</taxon>
        <taxon>Rhizaria</taxon>
        <taxon>Retaria</taxon>
        <taxon>Foraminifera</taxon>
        <taxon>Monothalamids</taxon>
        <taxon>Reticulomyxidae</taxon>
        <taxon>Reticulomyxa</taxon>
    </lineage>
</organism>
<sequence length="602" mass="67780">MYMHMSHITGGNDLSGVNSILNELSLHVITRFVEQYQRYHEDVSYLSSALNGSESEVENKSEMANGGNHGMDGHSLGHGTKDNSSKGMNGTMSVTYNAQHRTDLNNSGAVSASAPASASASSFDKALSPVIEVNVGHSLKKEAHNASKLGSSNDWRNANLHTPHSQKPNDTVHPSHDDHAMATQNKRRLSKDAETAKDHRPKHHKKLSMADRILAQYSSLTTLELSDDQTMDDGHDTLSNGQSFETANGKTGPHKQPEEPLVTHWRRQSLLDENKELWNEDSNEEDGNEDNNNSDEEQKAFQQTIEEKKRNEAMKCRFRARMICSNVLEHLHDKYLRDISLHYDRFYGDYSLHLSMKLKTLQQLIIEPFIFEIRQQIDLLLQETTEIDVNEVNTCIVTGDCATIPSVLDCIQEYFDVNNEFKNDPVVSYGCALVCATDQGISKNTYTDAYLDKETMSLSHLAENKVNCFFKKKQKKTELTSQPLSFEKLPMTIKLLDPLTENKLQVVLAKHTSCPCKKIQLMTTWMDDQTEIRLKFYEGEGTKALQCNFIGEYRIRGITPRKAGVPRITLILNIDRNCLFVVSAEDTTDPSSPIPLVIARGT</sequence>
<keyword evidence="6" id="KW-1185">Reference proteome</keyword>
<dbReference type="InterPro" id="IPR029047">
    <property type="entry name" value="HSP70_peptide-bd_sf"/>
</dbReference>
<dbReference type="PANTHER" id="PTHR19375">
    <property type="entry name" value="HEAT SHOCK PROTEIN 70KDA"/>
    <property type="match status" value="1"/>
</dbReference>
<dbReference type="GO" id="GO:0005524">
    <property type="term" value="F:ATP binding"/>
    <property type="evidence" value="ECO:0007669"/>
    <property type="project" value="UniProtKB-KW"/>
</dbReference>
<comment type="similarity">
    <text evidence="3">Belongs to the heat shock protein 70 family.</text>
</comment>
<feature type="compositionally biased region" description="Acidic residues" evidence="4">
    <location>
        <begin position="279"/>
        <end position="295"/>
    </location>
</feature>
<keyword evidence="2 3" id="KW-0067">ATP-binding</keyword>
<protein>
    <recommendedName>
        <fullName evidence="7">Heat shock protein 70</fullName>
    </recommendedName>
</protein>
<evidence type="ECO:0000256" key="1">
    <source>
        <dbReference type="ARBA" id="ARBA00022741"/>
    </source>
</evidence>
<evidence type="ECO:0000313" key="5">
    <source>
        <dbReference type="EMBL" id="ETO22684.1"/>
    </source>
</evidence>
<dbReference type="Proteomes" id="UP000023152">
    <property type="component" value="Unassembled WGS sequence"/>
</dbReference>
<feature type="compositionally biased region" description="Polar residues" evidence="4">
    <location>
        <begin position="237"/>
        <end position="249"/>
    </location>
</feature>
<feature type="region of interest" description="Disordered" evidence="4">
    <location>
        <begin position="143"/>
        <end position="206"/>
    </location>
</feature>
<dbReference type="EMBL" id="ASPP01010551">
    <property type="protein sequence ID" value="ETO22684.1"/>
    <property type="molecule type" value="Genomic_DNA"/>
</dbReference>
<name>X6NA88_RETFI</name>
<evidence type="ECO:0008006" key="7">
    <source>
        <dbReference type="Google" id="ProtNLM"/>
    </source>
</evidence>
<evidence type="ECO:0000313" key="6">
    <source>
        <dbReference type="Proteomes" id="UP000023152"/>
    </source>
</evidence>
<dbReference type="SUPFAM" id="SSF100920">
    <property type="entry name" value="Heat shock protein 70kD (HSP70), peptide-binding domain"/>
    <property type="match status" value="1"/>
</dbReference>
<feature type="region of interest" description="Disordered" evidence="4">
    <location>
        <begin position="227"/>
        <end position="263"/>
    </location>
</feature>
<dbReference type="Pfam" id="PF00012">
    <property type="entry name" value="HSP70"/>
    <property type="match status" value="2"/>
</dbReference>
<evidence type="ECO:0000256" key="4">
    <source>
        <dbReference type="SAM" id="MobiDB-lite"/>
    </source>
</evidence>
<accession>X6NA88</accession>
<dbReference type="Gene3D" id="3.30.420.40">
    <property type="match status" value="2"/>
</dbReference>
<dbReference type="Gene3D" id="3.90.640.10">
    <property type="entry name" value="Actin, Chain A, domain 4"/>
    <property type="match status" value="1"/>
</dbReference>
<feature type="region of interest" description="Disordered" evidence="4">
    <location>
        <begin position="278"/>
        <end position="302"/>
    </location>
</feature>
<comment type="caution">
    <text evidence="5">The sequence shown here is derived from an EMBL/GenBank/DDBJ whole genome shotgun (WGS) entry which is preliminary data.</text>
</comment>
<dbReference type="InterPro" id="IPR013126">
    <property type="entry name" value="Hsp_70_fam"/>
</dbReference>
<dbReference type="GO" id="GO:0140662">
    <property type="term" value="F:ATP-dependent protein folding chaperone"/>
    <property type="evidence" value="ECO:0007669"/>
    <property type="project" value="InterPro"/>
</dbReference>
<proteinExistence type="inferred from homology"/>
<dbReference type="AlphaFoldDB" id="X6NA88"/>
<dbReference type="Gene3D" id="2.60.34.10">
    <property type="entry name" value="Substrate Binding Domain Of DNAk, Chain A, domain 1"/>
    <property type="match status" value="1"/>
</dbReference>
<dbReference type="InterPro" id="IPR043129">
    <property type="entry name" value="ATPase_NBD"/>
</dbReference>
<gene>
    <name evidence="5" type="ORF">RFI_14509</name>
</gene>
<evidence type="ECO:0000256" key="2">
    <source>
        <dbReference type="ARBA" id="ARBA00022840"/>
    </source>
</evidence>